<comment type="caution">
    <text evidence="1">The sequence shown here is derived from an EMBL/GenBank/DDBJ whole genome shotgun (WGS) entry which is preliminary data.</text>
</comment>
<dbReference type="RefSeq" id="WP_385943030.1">
    <property type="nucleotide sequence ID" value="NZ_JBHSOZ010000010.1"/>
</dbReference>
<organism evidence="1 2">
    <name type="scientific">Thalassorhabdus alkalitolerans</name>
    <dbReference type="NCBI Taxonomy" id="2282697"/>
    <lineage>
        <taxon>Bacteria</taxon>
        <taxon>Bacillati</taxon>
        <taxon>Bacillota</taxon>
        <taxon>Bacilli</taxon>
        <taxon>Bacillales</taxon>
        <taxon>Bacillaceae</taxon>
        <taxon>Thalassorhabdus</taxon>
    </lineage>
</organism>
<dbReference type="EMBL" id="JBHSOZ010000010">
    <property type="protein sequence ID" value="MFC5714371.1"/>
    <property type="molecule type" value="Genomic_DNA"/>
</dbReference>
<keyword evidence="2" id="KW-1185">Reference proteome</keyword>
<name>A0ABW0YSG9_9BACI</name>
<evidence type="ECO:0008006" key="3">
    <source>
        <dbReference type="Google" id="ProtNLM"/>
    </source>
</evidence>
<gene>
    <name evidence="1" type="ORF">ACFPU1_16595</name>
</gene>
<dbReference type="Proteomes" id="UP001596142">
    <property type="component" value="Unassembled WGS sequence"/>
</dbReference>
<proteinExistence type="predicted"/>
<protein>
    <recommendedName>
        <fullName evidence="3">C2H2-type domain-containing protein</fullName>
    </recommendedName>
</protein>
<accession>A0ABW0YSG9</accession>
<evidence type="ECO:0000313" key="2">
    <source>
        <dbReference type="Proteomes" id="UP001596142"/>
    </source>
</evidence>
<sequence>MKTICQLYIVNNNWEMMSCHCKDGLPHHAVVRNHIILHMVTVEVHLL</sequence>
<evidence type="ECO:0000313" key="1">
    <source>
        <dbReference type="EMBL" id="MFC5714371.1"/>
    </source>
</evidence>
<reference evidence="2" key="1">
    <citation type="journal article" date="2019" name="Int. J. Syst. Evol. Microbiol.">
        <title>The Global Catalogue of Microorganisms (GCM) 10K type strain sequencing project: providing services to taxonomists for standard genome sequencing and annotation.</title>
        <authorList>
            <consortium name="The Broad Institute Genomics Platform"/>
            <consortium name="The Broad Institute Genome Sequencing Center for Infectious Disease"/>
            <person name="Wu L."/>
            <person name="Ma J."/>
        </authorList>
    </citation>
    <scope>NUCLEOTIDE SEQUENCE [LARGE SCALE GENOMIC DNA]</scope>
    <source>
        <strain evidence="2">CECT 7184</strain>
    </source>
</reference>